<feature type="region of interest" description="Disordered" evidence="1">
    <location>
        <begin position="763"/>
        <end position="845"/>
    </location>
</feature>
<feature type="compositionally biased region" description="Basic and acidic residues" evidence="1">
    <location>
        <begin position="585"/>
        <end position="595"/>
    </location>
</feature>
<evidence type="ECO:0000313" key="2">
    <source>
        <dbReference type="EMBL" id="CCM03867.1"/>
    </source>
</evidence>
<dbReference type="GeneID" id="24098778"/>
<evidence type="ECO:0000313" key="3">
    <source>
        <dbReference type="Proteomes" id="UP000006352"/>
    </source>
</evidence>
<dbReference type="InParanoid" id="J4HYG2"/>
<dbReference type="RefSeq" id="XP_012183150.1">
    <property type="nucleotide sequence ID" value="XM_012327760.1"/>
</dbReference>
<feature type="compositionally biased region" description="Basic and acidic residues" evidence="1">
    <location>
        <begin position="505"/>
        <end position="525"/>
    </location>
</feature>
<proteinExistence type="predicted"/>
<feature type="compositionally biased region" description="Acidic residues" evidence="1">
    <location>
        <begin position="775"/>
        <end position="787"/>
    </location>
</feature>
<feature type="region of interest" description="Disordered" evidence="1">
    <location>
        <begin position="227"/>
        <end position="302"/>
    </location>
</feature>
<dbReference type="HOGENOM" id="CLU_017165_0_0_1"/>
<dbReference type="OrthoDB" id="2507795at2759"/>
<feature type="region of interest" description="Disordered" evidence="1">
    <location>
        <begin position="495"/>
        <end position="529"/>
    </location>
</feature>
<dbReference type="STRING" id="599839.J4HYG2"/>
<dbReference type="Pfam" id="PF10336">
    <property type="entry name" value="DUF2420"/>
    <property type="match status" value="1"/>
</dbReference>
<reference evidence="2 3" key="1">
    <citation type="journal article" date="2012" name="Appl. Environ. Microbiol.">
        <title>Short-read sequencing for genomic analysis of the brown rot fungus Fibroporia radiculosa.</title>
        <authorList>
            <person name="Tang J.D."/>
            <person name="Perkins A.D."/>
            <person name="Sonstegard T.S."/>
            <person name="Schroeder S.G."/>
            <person name="Burgess S.C."/>
            <person name="Diehl S.V."/>
        </authorList>
    </citation>
    <scope>NUCLEOTIDE SEQUENCE [LARGE SCALE GENOMIC DNA]</scope>
    <source>
        <strain evidence="2 3">TFFH 294</strain>
    </source>
</reference>
<feature type="region of interest" description="Disordered" evidence="1">
    <location>
        <begin position="546"/>
        <end position="629"/>
    </location>
</feature>
<organism evidence="2 3">
    <name type="scientific">Fibroporia radiculosa</name>
    <dbReference type="NCBI Taxonomy" id="599839"/>
    <lineage>
        <taxon>Eukaryota</taxon>
        <taxon>Fungi</taxon>
        <taxon>Dikarya</taxon>
        <taxon>Basidiomycota</taxon>
        <taxon>Agaricomycotina</taxon>
        <taxon>Agaricomycetes</taxon>
        <taxon>Polyporales</taxon>
        <taxon>Fibroporiaceae</taxon>
        <taxon>Fibroporia</taxon>
    </lineage>
</organism>
<dbReference type="EMBL" id="HE797130">
    <property type="protein sequence ID" value="CCM03867.1"/>
    <property type="molecule type" value="Genomic_DNA"/>
</dbReference>
<dbReference type="AlphaFoldDB" id="J4HYG2"/>
<feature type="compositionally biased region" description="Basic and acidic residues" evidence="1">
    <location>
        <begin position="614"/>
        <end position="623"/>
    </location>
</feature>
<feature type="compositionally biased region" description="Polar residues" evidence="1">
    <location>
        <begin position="249"/>
        <end position="260"/>
    </location>
</feature>
<dbReference type="InterPro" id="IPR018822">
    <property type="entry name" value="UPF0646"/>
</dbReference>
<feature type="compositionally biased region" description="Basic and acidic residues" evidence="1">
    <location>
        <begin position="546"/>
        <end position="560"/>
    </location>
</feature>
<protein>
    <submittedName>
        <fullName evidence="2">Uncharacterized protein</fullName>
    </submittedName>
</protein>
<name>J4HYG2_9APHY</name>
<accession>J4HYG2</accession>
<dbReference type="Proteomes" id="UP000006352">
    <property type="component" value="Unassembled WGS sequence"/>
</dbReference>
<feature type="compositionally biased region" description="Acidic residues" evidence="1">
    <location>
        <begin position="821"/>
        <end position="831"/>
    </location>
</feature>
<sequence length="845" mass="91861">MSTTMIIESFDTQMFDSGDTDMYTGNASSDPWLPAEATMTDDHLDPSTNLDEIFAQHSVEVDMEDNGIEIVEYEMADEAAIHREHDADSLDVDVVDASRAASPHRLDIASSPTHLVPEISAPAIASGPPADLMDNTIIPAVADADRSNTELIPVHAELVSAALPVSLPADRLPEARSADLSDVHLQSGDDAYNNSAAQLAAVDVSPTYFPVDGISTQAISDTTAVASTSTSTSHDLQRGKDVPAGGTAVKQSTSDTSDSSPRIDPTTIVIPVSEEQADPADPRLTVQHEPDSNQAFSEHPLDPTDIQGDVGADEGDPHEISEGVYIDPPPAVLLSVTSPAGTLESSLFNQPSVSPGSQSPSTSTVQQRSLALLLHHRPTLYYEPLSAVFDALRQDESIQNFLDLDNGELLLEAYDLQLSISEDNVHVHEVTLHDLNVLHDGADLYGPLRLELRSIIPRFIIRYQALRDQIARLDLAAGEDTHDYEQGKFSLDHDETQYQDQEGQGQEHEYEHEHEHEHGHKHDQEQEQEQIAPDRYSADIGRVLEDGERPDTRTSDDVLSHDFQQTTDEVADDTSSKQNDGDAGEGGRDVRDHGTSDVVAASFEGDSGESEDTLNEHEVRQCADADEGEDYVDYTDNVDNEEQFGEDLQEELEGNLVVDEVAVETLNNGVYEGEDNQEAVDANEATEVKAHPSAHDTSDDLDVLEDNVVSGIHIKPVGEIQHTDFLSSFEDSEDFDASQFDAIPEAPVALPVSVAPYCLTTPQNLDGDGASVGDEGFESLDGDDQEETLARSPDIDSHAGDTISLRATSPSIAVKRVHDELDLDDEFEDEDHPASPPDHKRLRVQ</sequence>
<keyword evidence="3" id="KW-1185">Reference proteome</keyword>
<evidence type="ECO:0000256" key="1">
    <source>
        <dbReference type="SAM" id="MobiDB-lite"/>
    </source>
</evidence>
<gene>
    <name evidence="2" type="ORF">FIBRA_06017</name>
</gene>